<evidence type="ECO:0000313" key="2">
    <source>
        <dbReference type="Proteomes" id="UP000823775"/>
    </source>
</evidence>
<sequence length="111" mass="12924">EIWREKYKIASGETKVNSENWGKSEFPKWLRVMEIDLRDGLCDTLRPNSRWVNSGHRVNPREIIIFNPKNTFFLHSSTILRVKTPIPPSPSTCHSSNLRNFFKFSSNSSSK</sequence>
<feature type="non-terminal residue" evidence="1">
    <location>
        <position position="1"/>
    </location>
</feature>
<proteinExistence type="predicted"/>
<evidence type="ECO:0000313" key="1">
    <source>
        <dbReference type="EMBL" id="MCD9642825.1"/>
    </source>
</evidence>
<organism evidence="1 2">
    <name type="scientific">Datura stramonium</name>
    <name type="common">Jimsonweed</name>
    <name type="synonym">Common thornapple</name>
    <dbReference type="NCBI Taxonomy" id="4076"/>
    <lineage>
        <taxon>Eukaryota</taxon>
        <taxon>Viridiplantae</taxon>
        <taxon>Streptophyta</taxon>
        <taxon>Embryophyta</taxon>
        <taxon>Tracheophyta</taxon>
        <taxon>Spermatophyta</taxon>
        <taxon>Magnoliopsida</taxon>
        <taxon>eudicotyledons</taxon>
        <taxon>Gunneridae</taxon>
        <taxon>Pentapetalae</taxon>
        <taxon>asterids</taxon>
        <taxon>lamiids</taxon>
        <taxon>Solanales</taxon>
        <taxon>Solanaceae</taxon>
        <taxon>Solanoideae</taxon>
        <taxon>Datureae</taxon>
        <taxon>Datura</taxon>
    </lineage>
</organism>
<name>A0ABS8V9Y3_DATST</name>
<dbReference type="Proteomes" id="UP000823775">
    <property type="component" value="Unassembled WGS sequence"/>
</dbReference>
<gene>
    <name evidence="1" type="ORF">HAX54_029845</name>
</gene>
<protein>
    <submittedName>
        <fullName evidence="1">Uncharacterized protein</fullName>
    </submittedName>
</protein>
<dbReference type="EMBL" id="JACEIK010003714">
    <property type="protein sequence ID" value="MCD9642825.1"/>
    <property type="molecule type" value="Genomic_DNA"/>
</dbReference>
<feature type="non-terminal residue" evidence="1">
    <location>
        <position position="111"/>
    </location>
</feature>
<comment type="caution">
    <text evidence="1">The sequence shown here is derived from an EMBL/GenBank/DDBJ whole genome shotgun (WGS) entry which is preliminary data.</text>
</comment>
<reference evidence="1 2" key="1">
    <citation type="journal article" date="2021" name="BMC Genomics">
        <title>Datura genome reveals duplications of psychoactive alkaloid biosynthetic genes and high mutation rate following tissue culture.</title>
        <authorList>
            <person name="Rajewski A."/>
            <person name="Carter-House D."/>
            <person name="Stajich J."/>
            <person name="Litt A."/>
        </authorList>
    </citation>
    <scope>NUCLEOTIDE SEQUENCE [LARGE SCALE GENOMIC DNA]</scope>
    <source>
        <strain evidence="1">AR-01</strain>
    </source>
</reference>
<keyword evidence="2" id="KW-1185">Reference proteome</keyword>
<accession>A0ABS8V9Y3</accession>